<comment type="catalytic activity">
    <reaction evidence="12">
        <text>Adds an alpha-D-arabinofuranosyl group from trans,octacis-decaprenylphospho-beta-D-arabinofuranose at the 5-O-position of the eighth, tenth and twelfth galactofuranose unit of the galactofuranan chain of [beta-D-galactofuranosyl-(1-&gt;5)-beta-D-galactofuranosyl-(1-&gt;6)]14-beta-D-galactofuranosyl-(1-&gt;5)-beta-D-galactofuranosyl-(1-&gt;4)-alpha-L-rhamnopyranosyl-(1-&gt;3)-N-acetyl-alpha-D-glucosaminyl-diphospho-trans,octacis-decaprenol.</text>
        <dbReference type="EC" id="2.4.2.46"/>
    </reaction>
</comment>
<dbReference type="EMBL" id="BAAARA010000015">
    <property type="protein sequence ID" value="GAA2355754.1"/>
    <property type="molecule type" value="Genomic_DNA"/>
</dbReference>
<proteinExistence type="inferred from homology"/>
<keyword evidence="9 13" id="KW-1133">Transmembrane helix</keyword>
<evidence type="ECO:0000259" key="15">
    <source>
        <dbReference type="Pfam" id="PF12250"/>
    </source>
</evidence>
<keyword evidence="6" id="KW-1003">Cell membrane</keyword>
<evidence type="ECO:0000256" key="1">
    <source>
        <dbReference type="ARBA" id="ARBA00004651"/>
    </source>
</evidence>
<comment type="similarity">
    <text evidence="3">Belongs to the glycosyltransferase 85 family.</text>
</comment>
<protein>
    <recommendedName>
        <fullName evidence="5">Galactan 5-O-arabinofuranosyltransferase</fullName>
        <ecNumber evidence="4">2.4.2.46</ecNumber>
    </recommendedName>
    <alternativeName>
        <fullName evidence="11">Arabinofuranosyltransferase AftA</fullName>
    </alternativeName>
</protein>
<feature type="transmembrane region" description="Helical" evidence="13">
    <location>
        <begin position="186"/>
        <end position="204"/>
    </location>
</feature>
<evidence type="ECO:0000256" key="12">
    <source>
        <dbReference type="ARBA" id="ARBA00034030"/>
    </source>
</evidence>
<feature type="transmembrane region" description="Helical" evidence="13">
    <location>
        <begin position="36"/>
        <end position="56"/>
    </location>
</feature>
<evidence type="ECO:0000256" key="8">
    <source>
        <dbReference type="ARBA" id="ARBA00022692"/>
    </source>
</evidence>
<evidence type="ECO:0000256" key="5">
    <source>
        <dbReference type="ARBA" id="ARBA00020482"/>
    </source>
</evidence>
<feature type="transmembrane region" description="Helical" evidence="13">
    <location>
        <begin position="99"/>
        <end position="119"/>
    </location>
</feature>
<sequence length="669" mass="73975">MVGILPSPQLTGPSPIDEPRQPSVVRLPLRNTLIELVLGALVAGIFSVALQFAIARLGISEPSFAPEALASLTSGGLLLVLFLLLAFGYRRAPRWVKLLGAWLSLSAFATFALAIPLQATRYYYGGSSVDNGFRLQYMTRMASELGLADMNYQNVAPYYPGGWFWLGGRFANLIGWEGWAAYKPYALAWVAVTAVVAFTLWSVVLRRRLALLAALATTLAGMMHGIEEPYAWPSAAWLLPVAVLAWQALRMTERPPMGLLLGIGAYVGFAAATYTLHFAFAVLMIVLMAVLIGAFRVHQGDKAWPVVQRSFWRLLPIGLVSLVLALVVWLPYLISTSFLLDNPRSAAQHYLPENGAFFPLPMTEAAPFGVLCLAGFVWILLRCRRNEVAAAMLATVLAVYGWFALSILALLGKTTLLAFRLNVILDLTLAVAGVLALLELIGYLREKLDARYALQIGTVACALGLIGAISISQHAMSSDLEVSTENAYDDYYPTGDNAKGQQDPAEPGNWFDDEIRTIARLTGDEPAQNLLLSTDYKLMSFRPYWGFQQETPHYANPLAEYDRRADEIERWSEAESSDELLKMLRNSEFRTPDVFVLGNPDSEHSEFKTEGDGEVPPEARGKLTLQLKDDAFPQNPNVRDYRVYFDEKLFDSPAFVKRDVGPYTIIALR</sequence>
<comment type="caution">
    <text evidence="16">The sequence shown here is derived from an EMBL/GenBank/DDBJ whole genome shotgun (WGS) entry which is preliminary data.</text>
</comment>
<feature type="transmembrane region" description="Helical" evidence="13">
    <location>
        <begin position="452"/>
        <end position="471"/>
    </location>
</feature>
<evidence type="ECO:0000256" key="9">
    <source>
        <dbReference type="ARBA" id="ARBA00022989"/>
    </source>
</evidence>
<organism evidence="16 17">
    <name type="scientific">Saccharopolyspora halophila</name>
    <dbReference type="NCBI Taxonomy" id="405551"/>
    <lineage>
        <taxon>Bacteria</taxon>
        <taxon>Bacillati</taxon>
        <taxon>Actinomycetota</taxon>
        <taxon>Actinomycetes</taxon>
        <taxon>Pseudonocardiales</taxon>
        <taxon>Pseudonocardiaceae</taxon>
        <taxon>Saccharopolyspora</taxon>
    </lineage>
</organism>
<evidence type="ECO:0000256" key="10">
    <source>
        <dbReference type="ARBA" id="ARBA00023136"/>
    </source>
</evidence>
<feature type="transmembrane region" description="Helical" evidence="13">
    <location>
        <begin position="68"/>
        <end position="87"/>
    </location>
</feature>
<dbReference type="InterPro" id="IPR020963">
    <property type="entry name" value="ArabinofuranosylTrfase_AftA_N"/>
</dbReference>
<name>A0ABN3GMC6_9PSEU</name>
<dbReference type="Pfam" id="PF12249">
    <property type="entry name" value="AftA_C"/>
    <property type="match status" value="1"/>
</dbReference>
<evidence type="ECO:0000259" key="14">
    <source>
        <dbReference type="Pfam" id="PF12249"/>
    </source>
</evidence>
<comment type="subcellular location">
    <subcellularLocation>
        <location evidence="1">Cell membrane</location>
        <topology evidence="1">Multi-pass membrane protein</topology>
    </subcellularLocation>
</comment>
<keyword evidence="17" id="KW-1185">Reference proteome</keyword>
<keyword evidence="7" id="KW-0808">Transferase</keyword>
<comment type="pathway">
    <text evidence="2">Cell wall biogenesis; cell wall polysaccharide biosynthesis.</text>
</comment>
<feature type="domain" description="Arabinofuranosyltransferase AftA C-terminal" evidence="14">
    <location>
        <begin position="480"/>
        <end position="666"/>
    </location>
</feature>
<feature type="transmembrane region" description="Helical" evidence="13">
    <location>
        <begin position="417"/>
        <end position="440"/>
    </location>
</feature>
<feature type="transmembrane region" description="Helical" evidence="13">
    <location>
        <begin position="365"/>
        <end position="381"/>
    </location>
</feature>
<feature type="domain" description="Arabinofuranosyltransferase AftA N-terminal" evidence="15">
    <location>
        <begin position="36"/>
        <end position="468"/>
    </location>
</feature>
<keyword evidence="10 13" id="KW-0472">Membrane</keyword>
<evidence type="ECO:0000256" key="4">
    <source>
        <dbReference type="ARBA" id="ARBA00012037"/>
    </source>
</evidence>
<keyword evidence="8 13" id="KW-0812">Transmembrane</keyword>
<evidence type="ECO:0000313" key="17">
    <source>
        <dbReference type="Proteomes" id="UP001501218"/>
    </source>
</evidence>
<feature type="transmembrane region" description="Helical" evidence="13">
    <location>
        <begin position="278"/>
        <end position="298"/>
    </location>
</feature>
<reference evidence="16 17" key="1">
    <citation type="journal article" date="2019" name="Int. J. Syst. Evol. Microbiol.">
        <title>The Global Catalogue of Microorganisms (GCM) 10K type strain sequencing project: providing services to taxonomists for standard genome sequencing and annotation.</title>
        <authorList>
            <consortium name="The Broad Institute Genomics Platform"/>
            <consortium name="The Broad Institute Genome Sequencing Center for Infectious Disease"/>
            <person name="Wu L."/>
            <person name="Ma J."/>
        </authorList>
    </citation>
    <scope>NUCLEOTIDE SEQUENCE [LARGE SCALE GENOMIC DNA]</scope>
    <source>
        <strain evidence="16 17">JCM 16221</strain>
    </source>
</reference>
<feature type="transmembrane region" description="Helical" evidence="13">
    <location>
        <begin position="232"/>
        <end position="249"/>
    </location>
</feature>
<evidence type="ECO:0000256" key="7">
    <source>
        <dbReference type="ARBA" id="ARBA00022679"/>
    </source>
</evidence>
<dbReference type="EC" id="2.4.2.46" evidence="4"/>
<feature type="transmembrane region" description="Helical" evidence="13">
    <location>
        <begin position="256"/>
        <end position="272"/>
    </location>
</feature>
<gene>
    <name evidence="16" type="ORF">GCM10009854_37260</name>
</gene>
<dbReference type="RefSeq" id="WP_344134218.1">
    <property type="nucleotide sequence ID" value="NZ_BAAARA010000015.1"/>
</dbReference>
<dbReference type="Proteomes" id="UP001501218">
    <property type="component" value="Unassembled WGS sequence"/>
</dbReference>
<accession>A0ABN3GMC6</accession>
<dbReference type="Pfam" id="PF12250">
    <property type="entry name" value="AftA_N"/>
    <property type="match status" value="1"/>
</dbReference>
<evidence type="ECO:0000256" key="11">
    <source>
        <dbReference type="ARBA" id="ARBA00033184"/>
    </source>
</evidence>
<feature type="transmembrane region" description="Helical" evidence="13">
    <location>
        <begin position="388"/>
        <end position="411"/>
    </location>
</feature>
<evidence type="ECO:0000256" key="3">
    <source>
        <dbReference type="ARBA" id="ARBA00009655"/>
    </source>
</evidence>
<evidence type="ECO:0000256" key="13">
    <source>
        <dbReference type="SAM" id="Phobius"/>
    </source>
</evidence>
<evidence type="ECO:0000256" key="6">
    <source>
        <dbReference type="ARBA" id="ARBA00022475"/>
    </source>
</evidence>
<evidence type="ECO:0000256" key="2">
    <source>
        <dbReference type="ARBA" id="ARBA00004776"/>
    </source>
</evidence>
<evidence type="ECO:0000313" key="16">
    <source>
        <dbReference type="EMBL" id="GAA2355754.1"/>
    </source>
</evidence>
<feature type="transmembrane region" description="Helical" evidence="13">
    <location>
        <begin position="209"/>
        <end position="226"/>
    </location>
</feature>
<feature type="transmembrane region" description="Helical" evidence="13">
    <location>
        <begin position="310"/>
        <end position="334"/>
    </location>
</feature>
<dbReference type="InterPro" id="IPR020959">
    <property type="entry name" value="ArabinofuranosylTrfase_AftA_C"/>
</dbReference>